<accession>A0ACB0YI93</accession>
<dbReference type="EMBL" id="CAVMJV010000013">
    <property type="protein sequence ID" value="CAK5048240.1"/>
    <property type="molecule type" value="Genomic_DNA"/>
</dbReference>
<keyword evidence="2" id="KW-1185">Reference proteome</keyword>
<protein>
    <submittedName>
        <fullName evidence="1">Uncharacterized protein</fullName>
    </submittedName>
</protein>
<sequence>MSPSMAKTFWENWLNGKDFTKKYKHYLSINCMFKPENQTVGQSFCDFVETRIRLQLLFSIENIEEIKYCHANPIKIKNKCLNKNDFYFGWNCIKWLIGIKEKEKNILNLIFKSENGQNRLNEFMQKIELEFYKKMPIISQNETEGIRLYVEYFEPKN</sequence>
<evidence type="ECO:0000313" key="2">
    <source>
        <dbReference type="Proteomes" id="UP001497535"/>
    </source>
</evidence>
<name>A0ACB0YI93_MELEN</name>
<evidence type="ECO:0000313" key="1">
    <source>
        <dbReference type="EMBL" id="CAK5048240.1"/>
    </source>
</evidence>
<organism evidence="1 2">
    <name type="scientific">Meloidogyne enterolobii</name>
    <name type="common">Root-knot nematode worm</name>
    <name type="synonym">Meloidogyne mayaguensis</name>
    <dbReference type="NCBI Taxonomy" id="390850"/>
    <lineage>
        <taxon>Eukaryota</taxon>
        <taxon>Metazoa</taxon>
        <taxon>Ecdysozoa</taxon>
        <taxon>Nematoda</taxon>
        <taxon>Chromadorea</taxon>
        <taxon>Rhabditida</taxon>
        <taxon>Tylenchina</taxon>
        <taxon>Tylenchomorpha</taxon>
        <taxon>Tylenchoidea</taxon>
        <taxon>Meloidogynidae</taxon>
        <taxon>Meloidogyninae</taxon>
        <taxon>Meloidogyne</taxon>
    </lineage>
</organism>
<dbReference type="Proteomes" id="UP001497535">
    <property type="component" value="Unassembled WGS sequence"/>
</dbReference>
<comment type="caution">
    <text evidence="1">The sequence shown here is derived from an EMBL/GenBank/DDBJ whole genome shotgun (WGS) entry which is preliminary data.</text>
</comment>
<gene>
    <name evidence="1" type="ORF">MENTE1834_LOCUS12649</name>
</gene>
<proteinExistence type="predicted"/>
<reference evidence="1" key="1">
    <citation type="submission" date="2023-11" db="EMBL/GenBank/DDBJ databases">
        <authorList>
            <person name="Poullet M."/>
        </authorList>
    </citation>
    <scope>NUCLEOTIDE SEQUENCE</scope>
    <source>
        <strain evidence="1">E1834</strain>
    </source>
</reference>